<name>A0A839HJH0_9BURK</name>
<keyword evidence="1" id="KW-0732">Signal</keyword>
<dbReference type="RefSeq" id="WP_182662731.1">
    <property type="nucleotide sequence ID" value="NZ_JACIVI010000001.1"/>
</dbReference>
<sequence>MTFSLTPFHALWRLAAAGLIASLAACGGGGGGGDPDGPAAATGLQGVYDVQKAGVSQGLAFVLEDGTLWSLLIDESGESPRVEVLQGGLTLEGSTVAGLPSEAEQGLRFFAPAPAGPTRVSAFRGSRVGGGGFDGTLSIQALREDALSFVPVPNSVFPYRTAATATAMATRWDAVLTTGETLVFTVAVDGSFEVESPGGCAIRGTLVPRANGRNVYNATVSFGPAPCLTPGLVARGIALIQTEDGQRLLLGGMTSADRDFALVLSGFESPLPPAPPASAAAR</sequence>
<reference evidence="2 3" key="1">
    <citation type="submission" date="2020-08" db="EMBL/GenBank/DDBJ databases">
        <title>Aquariorum lacteus gen. nov., sp. nov., a new member of the family Comamonadaceae, isolated from freshwater aquarium.</title>
        <authorList>
            <person name="Chun S.-J."/>
        </authorList>
    </citation>
    <scope>NUCLEOTIDE SEQUENCE [LARGE SCALE GENOMIC DNA]</scope>
    <source>
        <strain evidence="2 3">SJAQ100</strain>
    </source>
</reference>
<feature type="signal peptide" evidence="1">
    <location>
        <begin position="1"/>
        <end position="27"/>
    </location>
</feature>
<feature type="chain" id="PRO_5032416086" description="META domain-containing protein" evidence="1">
    <location>
        <begin position="28"/>
        <end position="282"/>
    </location>
</feature>
<dbReference type="EMBL" id="JACIVI010000001">
    <property type="protein sequence ID" value="MBB1161726.1"/>
    <property type="molecule type" value="Genomic_DNA"/>
</dbReference>
<dbReference type="AlphaFoldDB" id="A0A839HJH0"/>
<dbReference type="Proteomes" id="UP000586093">
    <property type="component" value="Unassembled WGS sequence"/>
</dbReference>
<comment type="caution">
    <text evidence="2">The sequence shown here is derived from an EMBL/GenBank/DDBJ whole genome shotgun (WGS) entry which is preliminary data.</text>
</comment>
<protein>
    <recommendedName>
        <fullName evidence="4">META domain-containing protein</fullName>
    </recommendedName>
</protein>
<evidence type="ECO:0000313" key="2">
    <source>
        <dbReference type="EMBL" id="MBB1161726.1"/>
    </source>
</evidence>
<organism evidence="2 3">
    <name type="scientific">Aquariibacter albus</name>
    <dbReference type="NCBI Taxonomy" id="2759899"/>
    <lineage>
        <taxon>Bacteria</taxon>
        <taxon>Pseudomonadati</taxon>
        <taxon>Pseudomonadota</taxon>
        <taxon>Betaproteobacteria</taxon>
        <taxon>Burkholderiales</taxon>
        <taxon>Sphaerotilaceae</taxon>
        <taxon>Aquariibacter</taxon>
    </lineage>
</organism>
<evidence type="ECO:0000256" key="1">
    <source>
        <dbReference type="SAM" id="SignalP"/>
    </source>
</evidence>
<proteinExistence type="predicted"/>
<keyword evidence="3" id="KW-1185">Reference proteome</keyword>
<evidence type="ECO:0000313" key="3">
    <source>
        <dbReference type="Proteomes" id="UP000586093"/>
    </source>
</evidence>
<evidence type="ECO:0008006" key="4">
    <source>
        <dbReference type="Google" id="ProtNLM"/>
    </source>
</evidence>
<gene>
    <name evidence="2" type="ORF">H4F90_07010</name>
</gene>
<accession>A0A839HJH0</accession>